<protein>
    <submittedName>
        <fullName evidence="1">Uncharacterized protein</fullName>
    </submittedName>
</protein>
<accession>A0A9W4UJ23</accession>
<dbReference type="Proteomes" id="UP001152607">
    <property type="component" value="Unassembled WGS sequence"/>
</dbReference>
<organism evidence="1 2">
    <name type="scientific">Periconia digitata</name>
    <dbReference type="NCBI Taxonomy" id="1303443"/>
    <lineage>
        <taxon>Eukaryota</taxon>
        <taxon>Fungi</taxon>
        <taxon>Dikarya</taxon>
        <taxon>Ascomycota</taxon>
        <taxon>Pezizomycotina</taxon>
        <taxon>Dothideomycetes</taxon>
        <taxon>Pleosporomycetidae</taxon>
        <taxon>Pleosporales</taxon>
        <taxon>Massarineae</taxon>
        <taxon>Periconiaceae</taxon>
        <taxon>Periconia</taxon>
    </lineage>
</organism>
<dbReference type="AlphaFoldDB" id="A0A9W4UJ23"/>
<comment type="caution">
    <text evidence="1">The sequence shown here is derived from an EMBL/GenBank/DDBJ whole genome shotgun (WGS) entry which is preliminary data.</text>
</comment>
<evidence type="ECO:0000313" key="1">
    <source>
        <dbReference type="EMBL" id="CAI6337523.1"/>
    </source>
</evidence>
<name>A0A9W4UJ23_9PLEO</name>
<keyword evidence="2" id="KW-1185">Reference proteome</keyword>
<evidence type="ECO:0000313" key="2">
    <source>
        <dbReference type="Proteomes" id="UP001152607"/>
    </source>
</evidence>
<dbReference type="EMBL" id="CAOQHR010000007">
    <property type="protein sequence ID" value="CAI6337523.1"/>
    <property type="molecule type" value="Genomic_DNA"/>
</dbReference>
<gene>
    <name evidence="1" type="ORF">PDIGIT_LOCUS10635</name>
</gene>
<sequence>MQPLLRRNYLSPSWLHCNNVYRPSSKRNPSNNIAKPVYGWFCEGSLYSIAKATSPLISEAMKG</sequence>
<proteinExistence type="predicted"/>
<reference evidence="1" key="1">
    <citation type="submission" date="2023-01" db="EMBL/GenBank/DDBJ databases">
        <authorList>
            <person name="Van Ghelder C."/>
            <person name="Rancurel C."/>
        </authorList>
    </citation>
    <scope>NUCLEOTIDE SEQUENCE</scope>
    <source>
        <strain evidence="1">CNCM I-4278</strain>
    </source>
</reference>